<dbReference type="EMBL" id="BARV01000012">
    <property type="protein sequence ID" value="GAH91556.1"/>
    <property type="molecule type" value="Genomic_DNA"/>
</dbReference>
<organism evidence="1">
    <name type="scientific">marine sediment metagenome</name>
    <dbReference type="NCBI Taxonomy" id="412755"/>
    <lineage>
        <taxon>unclassified sequences</taxon>
        <taxon>metagenomes</taxon>
        <taxon>ecological metagenomes</taxon>
    </lineage>
</organism>
<gene>
    <name evidence="1" type="ORF">S06H3_00084</name>
</gene>
<name>X1JA35_9ZZZZ</name>
<accession>X1JA35</accession>
<reference evidence="1" key="1">
    <citation type="journal article" date="2014" name="Front. Microbiol.">
        <title>High frequency of phylogenetically diverse reductive dehalogenase-homologous genes in deep subseafloor sedimentary metagenomes.</title>
        <authorList>
            <person name="Kawai M."/>
            <person name="Futagami T."/>
            <person name="Toyoda A."/>
            <person name="Takaki Y."/>
            <person name="Nishi S."/>
            <person name="Hori S."/>
            <person name="Arai W."/>
            <person name="Tsubouchi T."/>
            <person name="Morono Y."/>
            <person name="Uchiyama I."/>
            <person name="Ito T."/>
            <person name="Fujiyama A."/>
            <person name="Inagaki F."/>
            <person name="Takami H."/>
        </authorList>
    </citation>
    <scope>NUCLEOTIDE SEQUENCE</scope>
    <source>
        <strain evidence="1">Expedition CK06-06</strain>
    </source>
</reference>
<feature type="non-terminal residue" evidence="1">
    <location>
        <position position="1"/>
    </location>
</feature>
<proteinExistence type="predicted"/>
<sequence>PTLGCFDTGIAGGIGQRMMSFGMFLKRGPEILGRTWLAAKSHREQTVKARLNPIEPLAVVITPAAFI</sequence>
<protein>
    <submittedName>
        <fullName evidence="1">Uncharacterized protein</fullName>
    </submittedName>
</protein>
<dbReference type="AlphaFoldDB" id="X1JA35"/>
<comment type="caution">
    <text evidence="1">The sequence shown here is derived from an EMBL/GenBank/DDBJ whole genome shotgun (WGS) entry which is preliminary data.</text>
</comment>
<evidence type="ECO:0000313" key="1">
    <source>
        <dbReference type="EMBL" id="GAH91556.1"/>
    </source>
</evidence>